<reference evidence="9" key="1">
    <citation type="submission" date="2022-12" db="EMBL/GenBank/DDBJ databases">
        <title>Draft genome sequence of the thermophilic strain Brevibacillus thermoruber HT42, isolated from Los Humeros, Puebla, Mexico, with biotechnological potential.</title>
        <authorList>
            <person name="Lara Sanchez J."/>
            <person name="Solis Palacios R."/>
            <person name="Bustos Baena A.S."/>
            <person name="Ruz Baez A.E."/>
            <person name="Espinosa Luna G."/>
            <person name="Oliart Ros R.M."/>
        </authorList>
    </citation>
    <scope>NUCLEOTIDE SEQUENCE</scope>
    <source>
        <strain evidence="9">HT42</strain>
    </source>
</reference>
<feature type="signal peptide" evidence="8">
    <location>
        <begin position="1"/>
        <end position="22"/>
    </location>
</feature>
<dbReference type="PANTHER" id="PTHR30429:SF1">
    <property type="entry name" value="D-METHIONINE-BINDING LIPOPROTEIN METQ-RELATED"/>
    <property type="match status" value="1"/>
</dbReference>
<evidence type="ECO:0000256" key="7">
    <source>
        <dbReference type="PIRSR" id="PIRSR002854-1"/>
    </source>
</evidence>
<evidence type="ECO:0000256" key="3">
    <source>
        <dbReference type="ARBA" id="ARBA00023136"/>
    </source>
</evidence>
<proteinExistence type="inferred from homology"/>
<keyword evidence="10" id="KW-1185">Reference proteome</keyword>
<dbReference type="Proteomes" id="UP001151071">
    <property type="component" value="Unassembled WGS sequence"/>
</dbReference>
<dbReference type="RefSeq" id="WP_271141001.1">
    <property type="nucleotide sequence ID" value="NZ_JAPYYP010000050.1"/>
</dbReference>
<dbReference type="EMBL" id="JAPYYP010000050">
    <property type="protein sequence ID" value="MDA5110901.1"/>
    <property type="molecule type" value="Genomic_DNA"/>
</dbReference>
<dbReference type="SUPFAM" id="SSF53850">
    <property type="entry name" value="Periplasmic binding protein-like II"/>
    <property type="match status" value="1"/>
</dbReference>
<keyword evidence="5 6" id="KW-0449">Lipoprotein</keyword>
<dbReference type="AlphaFoldDB" id="A0A9X3TTN6"/>
<dbReference type="GO" id="GO:0016020">
    <property type="term" value="C:membrane"/>
    <property type="evidence" value="ECO:0007669"/>
    <property type="project" value="UniProtKB-SubCell"/>
</dbReference>
<evidence type="ECO:0000256" key="6">
    <source>
        <dbReference type="PIRNR" id="PIRNR002854"/>
    </source>
</evidence>
<feature type="chain" id="PRO_5040805849" description="Lipoprotein" evidence="8">
    <location>
        <begin position="23"/>
        <end position="270"/>
    </location>
</feature>
<name>A0A9X3TTN6_9BACL</name>
<feature type="lipid moiety-binding region" description="S-diacylglycerol cysteine" evidence="7">
    <location>
        <position position="21"/>
    </location>
</feature>
<evidence type="ECO:0000256" key="4">
    <source>
        <dbReference type="ARBA" id="ARBA00023139"/>
    </source>
</evidence>
<dbReference type="Pfam" id="PF03180">
    <property type="entry name" value="Lipoprotein_9"/>
    <property type="match status" value="1"/>
</dbReference>
<comment type="caution">
    <text evidence="9">The sequence shown here is derived from an EMBL/GenBank/DDBJ whole genome shotgun (WGS) entry which is preliminary data.</text>
</comment>
<evidence type="ECO:0000256" key="2">
    <source>
        <dbReference type="ARBA" id="ARBA00022729"/>
    </source>
</evidence>
<gene>
    <name evidence="9" type="ORF">O3V59_21420</name>
</gene>
<comment type="subcellular location">
    <subcellularLocation>
        <location evidence="1">Membrane</location>
        <topology evidence="1">Lipid-anchor</topology>
    </subcellularLocation>
</comment>
<organism evidence="9 10">
    <name type="scientific">Brevibacillus thermoruber</name>
    <dbReference type="NCBI Taxonomy" id="33942"/>
    <lineage>
        <taxon>Bacteria</taxon>
        <taxon>Bacillati</taxon>
        <taxon>Bacillota</taxon>
        <taxon>Bacilli</taxon>
        <taxon>Bacillales</taxon>
        <taxon>Paenibacillaceae</taxon>
        <taxon>Brevibacillus</taxon>
    </lineage>
</organism>
<keyword evidence="3" id="KW-0472">Membrane</keyword>
<dbReference type="CDD" id="cd13526">
    <property type="entry name" value="PBP2_lipoprotein_MetQ_like"/>
    <property type="match status" value="1"/>
</dbReference>
<dbReference type="PANTHER" id="PTHR30429">
    <property type="entry name" value="D-METHIONINE-BINDING LIPOPROTEIN METQ"/>
    <property type="match status" value="1"/>
</dbReference>
<evidence type="ECO:0000256" key="8">
    <source>
        <dbReference type="SAM" id="SignalP"/>
    </source>
</evidence>
<keyword evidence="4" id="KW-0564">Palmitate</keyword>
<sequence>MKKKVSGIILAAVLLASLVGCGGKQEASQGQETTIKVGVTAGPHEEIINKVKELAAKQGIHVETVVFNDYITPNRALTSGQLDVNSYQTIPFMDQYNKDHNTKIVPIGKTVTFLMGIYSKKYKKLEDLPEGATLGLQNDPVNMSRALHVYEQAGLIKLKPGVDVDKATPADIVENPKNFKFKLLDAALLARTLNSLDASTVNSNFALKEGYKPKRDAIFMENSSRYVNYIATNEKDKDNPLYHKLVELYRSDEVKKFIEETYDGVIITSW</sequence>
<accession>A0A9X3TTN6</accession>
<dbReference type="PIRSF" id="PIRSF002854">
    <property type="entry name" value="MetQ"/>
    <property type="match status" value="1"/>
</dbReference>
<evidence type="ECO:0000313" key="10">
    <source>
        <dbReference type="Proteomes" id="UP001151071"/>
    </source>
</evidence>
<keyword evidence="2 8" id="KW-0732">Signal</keyword>
<dbReference type="InterPro" id="IPR004872">
    <property type="entry name" value="Lipoprotein_NlpA"/>
</dbReference>
<protein>
    <recommendedName>
        <fullName evidence="6">Lipoprotein</fullName>
    </recommendedName>
</protein>
<evidence type="ECO:0000256" key="1">
    <source>
        <dbReference type="ARBA" id="ARBA00004635"/>
    </source>
</evidence>
<dbReference type="PROSITE" id="PS51257">
    <property type="entry name" value="PROKAR_LIPOPROTEIN"/>
    <property type="match status" value="1"/>
</dbReference>
<evidence type="ECO:0000256" key="5">
    <source>
        <dbReference type="ARBA" id="ARBA00023288"/>
    </source>
</evidence>
<evidence type="ECO:0000313" key="9">
    <source>
        <dbReference type="EMBL" id="MDA5110901.1"/>
    </source>
</evidence>
<dbReference type="Gene3D" id="3.40.190.10">
    <property type="entry name" value="Periplasmic binding protein-like II"/>
    <property type="match status" value="2"/>
</dbReference>
<comment type="similarity">
    <text evidence="6">Belongs to the nlpA lipoprotein family.</text>
</comment>